<sequence>MCEKYLSPSGIILVPTPIKKKRGKMPKARRKEVEEVQQKGKKKNKVKRKLTRKGVISIKCSVSSKMEHNKRYHESFAPHASTSSANSDARSGPISINMKEGPSFANREEGSSM</sequence>
<feature type="region of interest" description="Disordered" evidence="1">
    <location>
        <begin position="67"/>
        <end position="113"/>
    </location>
</feature>
<reference evidence="3" key="1">
    <citation type="journal article" date="2010" name="Nat. Biotechnol.">
        <title>Draft genome sequence of the oilseed species Ricinus communis.</title>
        <authorList>
            <person name="Chan A.P."/>
            <person name="Crabtree J."/>
            <person name="Zhao Q."/>
            <person name="Lorenzi H."/>
            <person name="Orvis J."/>
            <person name="Puiu D."/>
            <person name="Melake-Berhan A."/>
            <person name="Jones K.M."/>
            <person name="Redman J."/>
            <person name="Chen G."/>
            <person name="Cahoon E.B."/>
            <person name="Gedil M."/>
            <person name="Stanke M."/>
            <person name="Haas B.J."/>
            <person name="Wortman J.R."/>
            <person name="Fraser-Liggett C.M."/>
            <person name="Ravel J."/>
            <person name="Rabinowicz P.D."/>
        </authorList>
    </citation>
    <scope>NUCLEOTIDE SEQUENCE [LARGE SCALE GENOMIC DNA]</scope>
    <source>
        <strain evidence="3">cv. Hale</strain>
    </source>
</reference>
<dbReference type="AlphaFoldDB" id="B9RHL5"/>
<dbReference type="Pfam" id="PF08200">
    <property type="entry name" value="Phage_T7_1_1"/>
    <property type="match status" value="1"/>
</dbReference>
<dbReference type="Proteomes" id="UP000008311">
    <property type="component" value="Unassembled WGS sequence"/>
</dbReference>
<feature type="compositionally biased region" description="Basic residues" evidence="1">
    <location>
        <begin position="39"/>
        <end position="50"/>
    </location>
</feature>
<accession>B9RHL5</accession>
<gene>
    <name evidence="2" type="ORF">RCOM_1760640</name>
</gene>
<protein>
    <submittedName>
        <fullName evidence="2">Uncharacterized protein</fullName>
    </submittedName>
</protein>
<feature type="compositionally biased region" description="Basic residues" evidence="1">
    <location>
        <begin position="18"/>
        <end position="30"/>
    </location>
</feature>
<dbReference type="InterPro" id="IPR013232">
    <property type="entry name" value="Phage_T7_Gp1.1"/>
</dbReference>
<dbReference type="InParanoid" id="B9RHL5"/>
<evidence type="ECO:0000313" key="2">
    <source>
        <dbReference type="EMBL" id="EEF49102.1"/>
    </source>
</evidence>
<feature type="compositionally biased region" description="Polar residues" evidence="1">
    <location>
        <begin position="80"/>
        <end position="89"/>
    </location>
</feature>
<proteinExistence type="predicted"/>
<keyword evidence="3" id="KW-1185">Reference proteome</keyword>
<feature type="region of interest" description="Disordered" evidence="1">
    <location>
        <begin position="17"/>
        <end position="50"/>
    </location>
</feature>
<evidence type="ECO:0000256" key="1">
    <source>
        <dbReference type="SAM" id="MobiDB-lite"/>
    </source>
</evidence>
<feature type="compositionally biased region" description="Basic and acidic residues" evidence="1">
    <location>
        <begin position="67"/>
        <end position="76"/>
    </location>
</feature>
<name>B9RHL5_RICCO</name>
<evidence type="ECO:0000313" key="3">
    <source>
        <dbReference type="Proteomes" id="UP000008311"/>
    </source>
</evidence>
<organism evidence="2 3">
    <name type="scientific">Ricinus communis</name>
    <name type="common">Castor bean</name>
    <dbReference type="NCBI Taxonomy" id="3988"/>
    <lineage>
        <taxon>Eukaryota</taxon>
        <taxon>Viridiplantae</taxon>
        <taxon>Streptophyta</taxon>
        <taxon>Embryophyta</taxon>
        <taxon>Tracheophyta</taxon>
        <taxon>Spermatophyta</taxon>
        <taxon>Magnoliopsida</taxon>
        <taxon>eudicotyledons</taxon>
        <taxon>Gunneridae</taxon>
        <taxon>Pentapetalae</taxon>
        <taxon>rosids</taxon>
        <taxon>fabids</taxon>
        <taxon>Malpighiales</taxon>
        <taxon>Euphorbiaceae</taxon>
        <taxon>Acalyphoideae</taxon>
        <taxon>Acalypheae</taxon>
        <taxon>Ricinus</taxon>
    </lineage>
</organism>
<dbReference type="EMBL" id="EQ973780">
    <property type="protein sequence ID" value="EEF49102.1"/>
    <property type="molecule type" value="Genomic_DNA"/>
</dbReference>